<sequence>MAGDGRIRLIILKDLAEMTPDMERYRNEMACLAAGEGLCAPEGTWRVFRQIAPSSHRIGVLGQSCVCCRGPGPVPAALNQIFIEQVRGLYPAFHAVVLTCGETGVREMHELLQQDALVRARYRF</sequence>
<proteinExistence type="predicted"/>
<organism evidence="1 2">
    <name type="scientific">Asaia krungthepensis NRIC 0535</name>
    <dbReference type="NCBI Taxonomy" id="1307925"/>
    <lineage>
        <taxon>Bacteria</taxon>
        <taxon>Pseudomonadati</taxon>
        <taxon>Pseudomonadota</taxon>
        <taxon>Alphaproteobacteria</taxon>
        <taxon>Acetobacterales</taxon>
        <taxon>Acetobacteraceae</taxon>
        <taxon>Asaia</taxon>
    </lineage>
</organism>
<evidence type="ECO:0000313" key="2">
    <source>
        <dbReference type="Proteomes" id="UP001062776"/>
    </source>
</evidence>
<name>A0ABQ0PZU8_9PROT</name>
<accession>A0ABQ0PZU8</accession>
<protein>
    <submittedName>
        <fullName evidence="1">Uncharacterized protein</fullName>
    </submittedName>
</protein>
<comment type="caution">
    <text evidence="1">The sequence shown here is derived from an EMBL/GenBank/DDBJ whole genome shotgun (WGS) entry which is preliminary data.</text>
</comment>
<evidence type="ECO:0000313" key="1">
    <source>
        <dbReference type="EMBL" id="GBQ85669.1"/>
    </source>
</evidence>
<dbReference type="EMBL" id="BAPV01000004">
    <property type="protein sequence ID" value="GBQ85669.1"/>
    <property type="molecule type" value="Genomic_DNA"/>
</dbReference>
<reference evidence="1" key="1">
    <citation type="submission" date="2013-04" db="EMBL/GenBank/DDBJ databases">
        <title>The genome sequencing project of 58 acetic acid bacteria.</title>
        <authorList>
            <person name="Okamoto-Kainuma A."/>
            <person name="Ishikawa M."/>
            <person name="Umino S."/>
            <person name="Koizumi Y."/>
            <person name="Shiwa Y."/>
            <person name="Yoshikawa H."/>
            <person name="Matsutani M."/>
            <person name="Matsushita K."/>
        </authorList>
    </citation>
    <scope>NUCLEOTIDE SEQUENCE</scope>
    <source>
        <strain evidence="1">NRIC 0535</strain>
    </source>
</reference>
<dbReference type="Proteomes" id="UP001062776">
    <property type="component" value="Unassembled WGS sequence"/>
</dbReference>
<keyword evidence="2" id="KW-1185">Reference proteome</keyword>
<gene>
    <name evidence="1" type="ORF">AA0535_0825</name>
</gene>